<dbReference type="GO" id="GO:0005777">
    <property type="term" value="C:peroxisome"/>
    <property type="evidence" value="ECO:0007669"/>
    <property type="project" value="UniProtKB-SubCell"/>
</dbReference>
<evidence type="ECO:0000256" key="7">
    <source>
        <dbReference type="PIRSR" id="PIRSR000241-2"/>
    </source>
</evidence>
<dbReference type="PIRSF" id="PIRSF000241">
    <property type="entry name" value="Urate_oxidase"/>
    <property type="match status" value="1"/>
</dbReference>
<dbReference type="PANTHER" id="PTHR42874:SF1">
    <property type="entry name" value="URICASE"/>
    <property type="match status" value="1"/>
</dbReference>
<keyword evidence="4 5" id="KW-0560">Oxidoreductase</keyword>
<keyword evidence="5" id="KW-0576">Peroxisome</keyword>
<feature type="binding site" evidence="7">
    <location>
        <position position="227"/>
    </location>
    <ligand>
        <name>urate</name>
        <dbReference type="ChEBI" id="CHEBI:17775"/>
    </ligand>
</feature>
<evidence type="ECO:0000256" key="5">
    <source>
        <dbReference type="PIRNR" id="PIRNR000241"/>
    </source>
</evidence>
<evidence type="ECO:0000313" key="10">
    <source>
        <dbReference type="Proteomes" id="UP001157974"/>
    </source>
</evidence>
<evidence type="ECO:0000256" key="8">
    <source>
        <dbReference type="RuleBase" id="RU004455"/>
    </source>
</evidence>
<feature type="active site" description="Charge relay system" evidence="6">
    <location>
        <position position="56"/>
    </location>
</feature>
<dbReference type="PANTHER" id="PTHR42874">
    <property type="entry name" value="URICASE"/>
    <property type="match status" value="1"/>
</dbReference>
<reference evidence="9 10" key="1">
    <citation type="journal article" date="2023" name="Nat. Commun.">
        <title>Origin of minicircular mitochondrial genomes in red algae.</title>
        <authorList>
            <person name="Lee Y."/>
            <person name="Cho C.H."/>
            <person name="Lee Y.M."/>
            <person name="Park S.I."/>
            <person name="Yang J.H."/>
            <person name="West J.A."/>
            <person name="Bhattacharya D."/>
            <person name="Yoon H.S."/>
        </authorList>
    </citation>
    <scope>NUCLEOTIDE SEQUENCE [LARGE SCALE GENOMIC DNA]</scope>
    <source>
        <strain evidence="9 10">CCMP1338</strain>
        <tissue evidence="9">Whole cell</tissue>
    </source>
</reference>
<dbReference type="AlphaFoldDB" id="A0AAV8V3L3"/>
<dbReference type="GO" id="GO:0006145">
    <property type="term" value="P:purine nucleobase catabolic process"/>
    <property type="evidence" value="ECO:0007669"/>
    <property type="project" value="TreeGrafter"/>
</dbReference>
<evidence type="ECO:0000313" key="9">
    <source>
        <dbReference type="EMBL" id="KAJ8908107.1"/>
    </source>
</evidence>
<protein>
    <recommendedName>
        <fullName evidence="5 8">Uricase</fullName>
        <ecNumber evidence="5 8">1.7.3.3</ecNumber>
    </recommendedName>
    <alternativeName>
        <fullName evidence="5">Urate oxidase</fullName>
    </alternativeName>
</protein>
<feature type="binding site" evidence="7">
    <location>
        <position position="253"/>
    </location>
    <ligand>
        <name>5-hydroxyisourate</name>
        <dbReference type="ChEBI" id="CHEBI:18072"/>
    </ligand>
</feature>
<feature type="binding site" evidence="7">
    <location>
        <position position="253"/>
    </location>
    <ligand>
        <name>urate</name>
        <dbReference type="ChEBI" id="CHEBI:17775"/>
    </ligand>
</feature>
<feature type="binding site" evidence="7">
    <location>
        <position position="56"/>
    </location>
    <ligand>
        <name>urate</name>
        <dbReference type="ChEBI" id="CHEBI:17775"/>
    </ligand>
</feature>
<comment type="similarity">
    <text evidence="2 5 8">Belongs to the uricase family.</text>
</comment>
<feature type="binding site" evidence="7">
    <location>
        <position position="227"/>
    </location>
    <ligand>
        <name>5-hydroxyisourate</name>
        <dbReference type="ChEBI" id="CHEBI:18072"/>
    </ligand>
</feature>
<feature type="binding site" evidence="7">
    <location>
        <position position="226"/>
    </location>
    <ligand>
        <name>5-hydroxyisourate</name>
        <dbReference type="ChEBI" id="CHEBI:18072"/>
    </ligand>
</feature>
<feature type="binding site" evidence="7">
    <location>
        <position position="56"/>
    </location>
    <ligand>
        <name>O2</name>
        <dbReference type="ChEBI" id="CHEBI:15379"/>
    </ligand>
</feature>
<dbReference type="GO" id="GO:0019628">
    <property type="term" value="P:urate catabolic process"/>
    <property type="evidence" value="ECO:0007669"/>
    <property type="project" value="TreeGrafter"/>
</dbReference>
<dbReference type="Gene3D" id="3.10.270.10">
    <property type="entry name" value="Urate Oxidase"/>
    <property type="match status" value="1"/>
</dbReference>
<dbReference type="EMBL" id="JAMWBK010000002">
    <property type="protein sequence ID" value="KAJ8908107.1"/>
    <property type="molecule type" value="Genomic_DNA"/>
</dbReference>
<evidence type="ECO:0000256" key="1">
    <source>
        <dbReference type="ARBA" id="ARBA00004831"/>
    </source>
</evidence>
<gene>
    <name evidence="9" type="ORF">NDN08_008202</name>
</gene>
<dbReference type="SUPFAM" id="SSF55620">
    <property type="entry name" value="Tetrahydrobiopterin biosynthesis enzymes-like"/>
    <property type="match status" value="2"/>
</dbReference>
<feature type="binding site" evidence="7">
    <location>
        <position position="178"/>
    </location>
    <ligand>
        <name>5-hydroxyisourate</name>
        <dbReference type="ChEBI" id="CHEBI:18072"/>
    </ligand>
</feature>
<name>A0AAV8V3L3_9RHOD</name>
<feature type="active site" description="Charge relay system" evidence="6">
    <location>
        <position position="10"/>
    </location>
</feature>
<evidence type="ECO:0000256" key="2">
    <source>
        <dbReference type="ARBA" id="ARBA00009760"/>
    </source>
</evidence>
<accession>A0AAV8V3L3</accession>
<dbReference type="NCBIfam" id="TIGR03383">
    <property type="entry name" value="urate_oxi"/>
    <property type="match status" value="1"/>
</dbReference>
<evidence type="ECO:0000256" key="4">
    <source>
        <dbReference type="ARBA" id="ARBA00023002"/>
    </source>
</evidence>
<keyword evidence="10" id="KW-1185">Reference proteome</keyword>
<feature type="binding site" evidence="7">
    <location>
        <position position="178"/>
    </location>
    <ligand>
        <name>urate</name>
        <dbReference type="ChEBI" id="CHEBI:17775"/>
    </ligand>
</feature>
<comment type="subcellular location">
    <subcellularLocation>
        <location evidence="5">Peroxisome</location>
    </subcellularLocation>
</comment>
<dbReference type="PRINTS" id="PR00093">
    <property type="entry name" value="URICASE"/>
</dbReference>
<keyword evidence="3 5" id="KW-0659">Purine metabolism</keyword>
<evidence type="ECO:0000256" key="3">
    <source>
        <dbReference type="ARBA" id="ARBA00022631"/>
    </source>
</evidence>
<feature type="binding site" evidence="7">
    <location>
        <position position="57"/>
    </location>
    <ligand>
        <name>urate</name>
        <dbReference type="ChEBI" id="CHEBI:17775"/>
    </ligand>
</feature>
<feature type="binding site" evidence="7">
    <location>
        <position position="253"/>
    </location>
    <ligand>
        <name>O2</name>
        <dbReference type="ChEBI" id="CHEBI:15379"/>
    </ligand>
</feature>
<feature type="active site" description="Charge relay system" evidence="6">
    <location>
        <position position="255"/>
    </location>
</feature>
<comment type="caution">
    <text evidence="9">The sequence shown here is derived from an EMBL/GenBank/DDBJ whole genome shotgun (WGS) entry which is preliminary data.</text>
</comment>
<comment type="catalytic activity">
    <reaction evidence="5 8">
        <text>urate + O2 + H2O = 5-hydroxyisourate + H2O2</text>
        <dbReference type="Rhea" id="RHEA:21368"/>
        <dbReference type="ChEBI" id="CHEBI:15377"/>
        <dbReference type="ChEBI" id="CHEBI:15379"/>
        <dbReference type="ChEBI" id="CHEBI:16240"/>
        <dbReference type="ChEBI" id="CHEBI:17775"/>
        <dbReference type="ChEBI" id="CHEBI:18072"/>
        <dbReference type="EC" id="1.7.3.3"/>
    </reaction>
</comment>
<proteinExistence type="inferred from homology"/>
<dbReference type="Pfam" id="PF01014">
    <property type="entry name" value="Uricase"/>
    <property type="match status" value="2"/>
</dbReference>
<dbReference type="InterPro" id="IPR002042">
    <property type="entry name" value="Uricase"/>
</dbReference>
<dbReference type="Proteomes" id="UP001157974">
    <property type="component" value="Unassembled WGS sequence"/>
</dbReference>
<evidence type="ECO:0000256" key="6">
    <source>
        <dbReference type="PIRSR" id="PIRSR000241-1"/>
    </source>
</evidence>
<organism evidence="9 10">
    <name type="scientific">Rhodosorus marinus</name>
    <dbReference type="NCBI Taxonomy" id="101924"/>
    <lineage>
        <taxon>Eukaryota</taxon>
        <taxon>Rhodophyta</taxon>
        <taxon>Stylonematophyceae</taxon>
        <taxon>Stylonematales</taxon>
        <taxon>Stylonemataceae</taxon>
        <taxon>Rhodosorus</taxon>
    </lineage>
</organism>
<feature type="binding site" evidence="7">
    <location>
        <position position="226"/>
    </location>
    <ligand>
        <name>urate</name>
        <dbReference type="ChEBI" id="CHEBI:17775"/>
    </ligand>
</feature>
<comment type="function">
    <text evidence="5 8">Catalyzes the oxidation of uric acid to 5-hydroxyisourate, which is further processed to form (S)-allantoin.</text>
</comment>
<feature type="binding site" evidence="7">
    <location>
        <position position="56"/>
    </location>
    <ligand>
        <name>5-hydroxyisourate</name>
        <dbReference type="ChEBI" id="CHEBI:18072"/>
    </ligand>
</feature>
<comment type="pathway">
    <text evidence="1 5">Purine metabolism; urate degradation; (S)-allantoin from urate: step 1/3.</text>
</comment>
<dbReference type="EC" id="1.7.3.3" evidence="5 8"/>
<dbReference type="GO" id="GO:0004846">
    <property type="term" value="F:urate oxidase activity"/>
    <property type="evidence" value="ECO:0007669"/>
    <property type="project" value="UniProtKB-EC"/>
</dbReference>
<feature type="binding site" evidence="7">
    <location>
        <position position="57"/>
    </location>
    <ligand>
        <name>5-hydroxyisourate</name>
        <dbReference type="ChEBI" id="CHEBI:18072"/>
    </ligand>
</feature>
<sequence>MDLASFSHGKRKVRIGKVRRRPNGVNEFVEYVVGVQLEGATEASFTKGDNTMVVATDTVKNVCYVVAKRDDMNSPEEYGITLARKFLDEYSFVTGVRVEALEKPWSRAIVNGSEHVHGFLRGGQGEHVGYVEMRRLGSGISTSVEGRIEKLDVLKTTQSGWEKFYRDRYTVLPDTDERILATTVSVVWKLSQTQEVDYSSIYRTLLNCVYDGFFGDPKMGKYSPGVQNTQYLIAHRMLELVPEISEVSMVLPNIHFLPCTIPAFVKNKIQFEDDVFIPTDEPQGEIRCTLKRPTSLRAKY</sequence>